<evidence type="ECO:0000313" key="3">
    <source>
        <dbReference type="Proteomes" id="UP000324897"/>
    </source>
</evidence>
<organism evidence="2 3">
    <name type="scientific">Eragrostis curvula</name>
    <name type="common">weeping love grass</name>
    <dbReference type="NCBI Taxonomy" id="38414"/>
    <lineage>
        <taxon>Eukaryota</taxon>
        <taxon>Viridiplantae</taxon>
        <taxon>Streptophyta</taxon>
        <taxon>Embryophyta</taxon>
        <taxon>Tracheophyta</taxon>
        <taxon>Spermatophyta</taxon>
        <taxon>Magnoliopsida</taxon>
        <taxon>Liliopsida</taxon>
        <taxon>Poales</taxon>
        <taxon>Poaceae</taxon>
        <taxon>PACMAD clade</taxon>
        <taxon>Chloridoideae</taxon>
        <taxon>Eragrostideae</taxon>
        <taxon>Eragrostidinae</taxon>
        <taxon>Eragrostis</taxon>
    </lineage>
</organism>
<proteinExistence type="predicted"/>
<feature type="compositionally biased region" description="Polar residues" evidence="1">
    <location>
        <begin position="80"/>
        <end position="90"/>
    </location>
</feature>
<protein>
    <submittedName>
        <fullName evidence="2">Uncharacterized protein</fullName>
    </submittedName>
</protein>
<dbReference type="Proteomes" id="UP000324897">
    <property type="component" value="Unassembled WGS sequence"/>
</dbReference>
<evidence type="ECO:0000256" key="1">
    <source>
        <dbReference type="SAM" id="MobiDB-lite"/>
    </source>
</evidence>
<name>A0A5J9UDP8_9POAL</name>
<evidence type="ECO:0000313" key="2">
    <source>
        <dbReference type="EMBL" id="TVU21835.1"/>
    </source>
</evidence>
<dbReference type="AlphaFoldDB" id="A0A5J9UDP8"/>
<accession>A0A5J9UDP8</accession>
<gene>
    <name evidence="2" type="ORF">EJB05_31503</name>
</gene>
<reference evidence="2 3" key="1">
    <citation type="journal article" date="2019" name="Sci. Rep.">
        <title>A high-quality genome of Eragrostis curvula grass provides insights into Poaceae evolution and supports new strategies to enhance forage quality.</title>
        <authorList>
            <person name="Carballo J."/>
            <person name="Santos B.A.C.M."/>
            <person name="Zappacosta D."/>
            <person name="Garbus I."/>
            <person name="Selva J.P."/>
            <person name="Gallo C.A."/>
            <person name="Diaz A."/>
            <person name="Albertini E."/>
            <person name="Caccamo M."/>
            <person name="Echenique V."/>
        </authorList>
    </citation>
    <scope>NUCLEOTIDE SEQUENCE [LARGE SCALE GENOMIC DNA]</scope>
    <source>
        <strain evidence="3">cv. Victoria</strain>
        <tissue evidence="2">Leaf</tissue>
    </source>
</reference>
<feature type="region of interest" description="Disordered" evidence="1">
    <location>
        <begin position="62"/>
        <end position="99"/>
    </location>
</feature>
<dbReference type="EMBL" id="RWGY01000026">
    <property type="protein sequence ID" value="TVU21835.1"/>
    <property type="molecule type" value="Genomic_DNA"/>
</dbReference>
<sequence>MAMEVGSLFISSFQIRPGVWKSGGAAGWGVDDRRRAAVEAAGRKRAQRRPWRRRVRDCTATGASMTARQRRVDDGRATARPQQGSATTYGGSPGAPTVLTPVRRVEPKRRGALEEQVFAIVDVSVLEFLLLLMVLQTGADVDLPPAAWVRRRGDALAVDDKGSRARACATRASRFQSNATYGNRLHGRLHADVKRRAKRAGSH</sequence>
<keyword evidence="3" id="KW-1185">Reference proteome</keyword>
<comment type="caution">
    <text evidence="2">The sequence shown here is derived from an EMBL/GenBank/DDBJ whole genome shotgun (WGS) entry which is preliminary data.</text>
</comment>
<dbReference type="Gramene" id="TVU21835">
    <property type="protein sequence ID" value="TVU21835"/>
    <property type="gene ID" value="EJB05_31503"/>
</dbReference>